<sequence length="1490" mass="169537">MDTSSRPHSTFQRALGRYIASLPEKKTKRKFIVACCAATVPITPESINEAIKQAEQKRSDRPGMKMARKILSPVIEVLKDYYAIIDTLAGADPMPTALIWGALKIVIDGGHRFFDLFETIKKELRSLKVQLERINDYDYLYGDSEHLQELLCETYINMLRFWSRVDKECDTCWFTGMLKSVRTFSTEKLNKIIKNLEEDVDQIEKLASILEANKNKNERQAAEVERFQAGIERTSARKERAAQSAWREQNERDRQEERYHKICGWLCARQGNGDNMSHLRVHNSLHLHGTCEWLFQHSTYVDWRDGAMNLPILWVHGPPGSGKSILSTRVIHVLSEAPASNAHVVAYHFYRFDQMHTASETLRLLASQLFDAHWNHVHVVPENICSNSKTQQNVCSLENVQELITQLVQCLPRTYFILDGLDEECNGRSQWHDAVGTLNFLVKLASDMPDRVRVWYSSQPRTCINDKLKAYHVLDIQDAVKNDVALYLSRLNPDLGDLEVSERDKDDVLTSLRSRAEANFLWASLMLRTLKESASLTEMRQFVAEGLPETLDDYYRRIFDRFDKRHRSLVSKVFALVAFARRPLRMAELREAVGLLLSKNPRSLNAPDMPFSSHLRTLFPPLIELQQDGCSDTDEYTCRLFHSTVRDFLVKNCEVLQSGFTGGPKGDVLITPDVIGNACLLYLCQERYARLLRKRHGRWIDSVGESVDRHQFHLYAAKYWDKHLDDSSPSEALHNRICSFITSTNFQTCMQVQSLWVESQFGVFSYAKDDGQRYLRRMFPAWFVKGTEAGTKLWLDFREFLHEWKHFLHCPRIVNSKSITLPYIGELDRCWWPTLGPNNFLSKLRCKYPAFAIQRSEDSLAKGGHYAEGLSADGKEFVTTVLSTRTDASLVFTCEQWSCRGSYPPTLQKTQEIVTTDKATNWREYVKRPVAQISKERIGRAHPIAFSPSLDFLRIGTQLFARNDGGDYIGIPGLNAACEYHPACVEEFAIRGNFIALASRHPAGLVKTYSSGLPDENIDYIGPDLLRIEGESRLSFMHSRSQSSDSVDSSSTDSEDGGYETWSEGTTEFSEDVEDDIITPWAGPVSDMDDRETDSGSEADSADSSDQSSSESDSDDSHVDPSTVVGYGRWHDDNNDHIWGDSDDDSDNGGFYGPPPPRRNRTQEPIANISIFDSSSRDPPNRVFHFTKPLPFPLRDSPPAIHPSKSLVVWPLSAGDVLFADFIAKTYFVRKLRPSTSHTRHIFMKSHFSPCGSYVHFASLEGQKKPVSGRRKKSKSEEPPVKLALLVATYRLSARKTCRSPPTLIHRVRINLGSRSMLSVSNSPYTLTWTPTELYFTCSDEILQVKRISLFDIGKLATAREHLVLMPRKPVFLPESAGRRKVYFFPPLGDRTAAMVVLGSETRGAATRLISVDDQLSGGRRDVSMYEIKYTLGLRSPPLGCYLREETDFGGWTKCYDLSKLPEDLGIAQLDRRIEKFDPEDDCDLEPYVF</sequence>
<feature type="compositionally biased region" description="Low complexity" evidence="3">
    <location>
        <begin position="1039"/>
        <end position="1052"/>
    </location>
</feature>
<evidence type="ECO:0000259" key="4">
    <source>
        <dbReference type="Pfam" id="PF24809"/>
    </source>
</evidence>
<dbReference type="EMBL" id="JARIHO010000015">
    <property type="protein sequence ID" value="KAJ7349860.1"/>
    <property type="molecule type" value="Genomic_DNA"/>
</dbReference>
<dbReference type="InterPro" id="IPR056884">
    <property type="entry name" value="NPHP3-like_N"/>
</dbReference>
<dbReference type="PANTHER" id="PTHR10039:SF14">
    <property type="entry name" value="NACHT DOMAIN-CONTAINING PROTEIN"/>
    <property type="match status" value="1"/>
</dbReference>
<feature type="domain" description="Nephrocystin 3-like N-terminal" evidence="5">
    <location>
        <begin position="289"/>
        <end position="458"/>
    </location>
</feature>
<feature type="domain" description="DUF7708" evidence="4">
    <location>
        <begin position="70"/>
        <end position="211"/>
    </location>
</feature>
<keyword evidence="2" id="KW-0175">Coiled coil</keyword>
<accession>A0AAD7A5C6</accession>
<protein>
    <recommendedName>
        <fullName evidence="8">NACHT domain-containing protein</fullName>
    </recommendedName>
</protein>
<dbReference type="Gene3D" id="3.40.50.300">
    <property type="entry name" value="P-loop containing nucleotide triphosphate hydrolases"/>
    <property type="match status" value="1"/>
</dbReference>
<keyword evidence="1" id="KW-0677">Repeat</keyword>
<evidence type="ECO:0000313" key="7">
    <source>
        <dbReference type="Proteomes" id="UP001218218"/>
    </source>
</evidence>
<name>A0AAD7A5C6_9AGAR</name>
<dbReference type="InterPro" id="IPR056125">
    <property type="entry name" value="DUF7708"/>
</dbReference>
<feature type="compositionally biased region" description="Basic and acidic residues" evidence="3">
    <location>
        <begin position="1129"/>
        <end position="1140"/>
    </location>
</feature>
<evidence type="ECO:0000256" key="2">
    <source>
        <dbReference type="SAM" id="Coils"/>
    </source>
</evidence>
<dbReference type="InterPro" id="IPR027417">
    <property type="entry name" value="P-loop_NTPase"/>
</dbReference>
<dbReference type="SUPFAM" id="SSF52540">
    <property type="entry name" value="P-loop containing nucleoside triphosphate hydrolases"/>
    <property type="match status" value="1"/>
</dbReference>
<feature type="coiled-coil region" evidence="2">
    <location>
        <begin position="186"/>
        <end position="220"/>
    </location>
</feature>
<dbReference type="PANTHER" id="PTHR10039">
    <property type="entry name" value="AMELOGENIN"/>
    <property type="match status" value="1"/>
</dbReference>
<feature type="compositionally biased region" description="Acidic residues" evidence="3">
    <location>
        <begin position="1087"/>
        <end position="1103"/>
    </location>
</feature>
<feature type="region of interest" description="Disordered" evidence="3">
    <location>
        <begin position="1037"/>
        <end position="1164"/>
    </location>
</feature>
<dbReference type="Pfam" id="PF24809">
    <property type="entry name" value="DUF7708"/>
    <property type="match status" value="1"/>
</dbReference>
<evidence type="ECO:0000256" key="3">
    <source>
        <dbReference type="SAM" id="MobiDB-lite"/>
    </source>
</evidence>
<organism evidence="6 7">
    <name type="scientific">Mycena albidolilacea</name>
    <dbReference type="NCBI Taxonomy" id="1033008"/>
    <lineage>
        <taxon>Eukaryota</taxon>
        <taxon>Fungi</taxon>
        <taxon>Dikarya</taxon>
        <taxon>Basidiomycota</taxon>
        <taxon>Agaricomycotina</taxon>
        <taxon>Agaricomycetes</taxon>
        <taxon>Agaricomycetidae</taxon>
        <taxon>Agaricales</taxon>
        <taxon>Marasmiineae</taxon>
        <taxon>Mycenaceae</taxon>
        <taxon>Mycena</taxon>
    </lineage>
</organism>
<evidence type="ECO:0000259" key="5">
    <source>
        <dbReference type="Pfam" id="PF24883"/>
    </source>
</evidence>
<proteinExistence type="predicted"/>
<gene>
    <name evidence="6" type="ORF">DFH08DRAFT_742347</name>
</gene>
<keyword evidence="7" id="KW-1185">Reference proteome</keyword>
<dbReference type="Proteomes" id="UP001218218">
    <property type="component" value="Unassembled WGS sequence"/>
</dbReference>
<reference evidence="6" key="1">
    <citation type="submission" date="2023-03" db="EMBL/GenBank/DDBJ databases">
        <title>Massive genome expansion in bonnet fungi (Mycena s.s.) driven by repeated elements and novel gene families across ecological guilds.</title>
        <authorList>
            <consortium name="Lawrence Berkeley National Laboratory"/>
            <person name="Harder C.B."/>
            <person name="Miyauchi S."/>
            <person name="Viragh M."/>
            <person name="Kuo A."/>
            <person name="Thoen E."/>
            <person name="Andreopoulos B."/>
            <person name="Lu D."/>
            <person name="Skrede I."/>
            <person name="Drula E."/>
            <person name="Henrissat B."/>
            <person name="Morin E."/>
            <person name="Kohler A."/>
            <person name="Barry K."/>
            <person name="LaButti K."/>
            <person name="Morin E."/>
            <person name="Salamov A."/>
            <person name="Lipzen A."/>
            <person name="Mereny Z."/>
            <person name="Hegedus B."/>
            <person name="Baldrian P."/>
            <person name="Stursova M."/>
            <person name="Weitz H."/>
            <person name="Taylor A."/>
            <person name="Grigoriev I.V."/>
            <person name="Nagy L.G."/>
            <person name="Martin F."/>
            <person name="Kauserud H."/>
        </authorList>
    </citation>
    <scope>NUCLEOTIDE SEQUENCE</scope>
    <source>
        <strain evidence="6">CBHHK002</strain>
    </source>
</reference>
<dbReference type="Pfam" id="PF24883">
    <property type="entry name" value="NPHP3_N"/>
    <property type="match status" value="1"/>
</dbReference>
<evidence type="ECO:0000256" key="1">
    <source>
        <dbReference type="ARBA" id="ARBA00022737"/>
    </source>
</evidence>
<comment type="caution">
    <text evidence="6">The sequence shown here is derived from an EMBL/GenBank/DDBJ whole genome shotgun (WGS) entry which is preliminary data.</text>
</comment>
<evidence type="ECO:0008006" key="8">
    <source>
        <dbReference type="Google" id="ProtNLM"/>
    </source>
</evidence>
<evidence type="ECO:0000313" key="6">
    <source>
        <dbReference type="EMBL" id="KAJ7349860.1"/>
    </source>
</evidence>